<dbReference type="OrthoDB" id="3054858at2759"/>
<dbReference type="AlphaFoldDB" id="A0A8H6Z1J8"/>
<evidence type="ECO:0008006" key="3">
    <source>
        <dbReference type="Google" id="ProtNLM"/>
    </source>
</evidence>
<sequence>METITDLSIFSNLASKCPSLKHFIIYHNFPSTADPNNPPNPWDKATPIISRFVEGLNHLETLYVPSLDDMALAHLSKLPSLTALSSQSHPPIAFSFQPPADSLLFPVLERLKAPTMAHEYSVGGDTIEPLLSFVNLTSVHLSHPVGFDLDDAMVLRMARAWPCITSLSLLACPSHRISPRVTLRVLYAFAKHCPELEVLEMTFDATKVPKIRINGKRRRSQWSLSYLNVGLSPISKPRLVASFLSVIFPELAEIGTLFDQIVDDQDEVEDDEELVFEPEVIASYDMWEKVQQEIDSEQVFSCLYVCLVLIPQPLSIIHGPNCRCP</sequence>
<dbReference type="SUPFAM" id="SSF52047">
    <property type="entry name" value="RNI-like"/>
    <property type="match status" value="1"/>
</dbReference>
<accession>A0A8H6Z1J8</accession>
<organism evidence="1 2">
    <name type="scientific">Mycena venus</name>
    <dbReference type="NCBI Taxonomy" id="2733690"/>
    <lineage>
        <taxon>Eukaryota</taxon>
        <taxon>Fungi</taxon>
        <taxon>Dikarya</taxon>
        <taxon>Basidiomycota</taxon>
        <taxon>Agaricomycotina</taxon>
        <taxon>Agaricomycetes</taxon>
        <taxon>Agaricomycetidae</taxon>
        <taxon>Agaricales</taxon>
        <taxon>Marasmiineae</taxon>
        <taxon>Mycenaceae</taxon>
        <taxon>Mycena</taxon>
    </lineage>
</organism>
<protein>
    <recommendedName>
        <fullName evidence="3">F-box domain-containing protein</fullName>
    </recommendedName>
</protein>
<keyword evidence="2" id="KW-1185">Reference proteome</keyword>
<evidence type="ECO:0000313" key="2">
    <source>
        <dbReference type="Proteomes" id="UP000620124"/>
    </source>
</evidence>
<proteinExistence type="predicted"/>
<name>A0A8H6Z1J8_9AGAR</name>
<dbReference type="Proteomes" id="UP000620124">
    <property type="component" value="Unassembled WGS sequence"/>
</dbReference>
<dbReference type="Gene3D" id="3.80.10.10">
    <property type="entry name" value="Ribonuclease Inhibitor"/>
    <property type="match status" value="1"/>
</dbReference>
<dbReference type="EMBL" id="JACAZI010000002">
    <property type="protein sequence ID" value="KAF7368701.1"/>
    <property type="molecule type" value="Genomic_DNA"/>
</dbReference>
<comment type="caution">
    <text evidence="1">The sequence shown here is derived from an EMBL/GenBank/DDBJ whole genome shotgun (WGS) entry which is preliminary data.</text>
</comment>
<reference evidence="1" key="1">
    <citation type="submission" date="2020-05" db="EMBL/GenBank/DDBJ databases">
        <title>Mycena genomes resolve the evolution of fungal bioluminescence.</title>
        <authorList>
            <person name="Tsai I.J."/>
        </authorList>
    </citation>
    <scope>NUCLEOTIDE SEQUENCE</scope>
    <source>
        <strain evidence="1">CCC161011</strain>
    </source>
</reference>
<dbReference type="InterPro" id="IPR032675">
    <property type="entry name" value="LRR_dom_sf"/>
</dbReference>
<evidence type="ECO:0000313" key="1">
    <source>
        <dbReference type="EMBL" id="KAF7368701.1"/>
    </source>
</evidence>
<gene>
    <name evidence="1" type="ORF">MVEN_00194800</name>
</gene>